<evidence type="ECO:0000313" key="2">
    <source>
        <dbReference type="EMBL" id="KAF8903892.1"/>
    </source>
</evidence>
<evidence type="ECO:0000313" key="3">
    <source>
        <dbReference type="Proteomes" id="UP000724874"/>
    </source>
</evidence>
<gene>
    <name evidence="2" type="ORF">CPB84DRAFT_1773637</name>
</gene>
<dbReference type="AlphaFoldDB" id="A0A9P5NSK7"/>
<reference evidence="2" key="1">
    <citation type="submission" date="2020-11" db="EMBL/GenBank/DDBJ databases">
        <authorList>
            <consortium name="DOE Joint Genome Institute"/>
            <person name="Ahrendt S."/>
            <person name="Riley R."/>
            <person name="Andreopoulos W."/>
            <person name="LaButti K."/>
            <person name="Pangilinan J."/>
            <person name="Ruiz-duenas F.J."/>
            <person name="Barrasa J.M."/>
            <person name="Sanchez-Garcia M."/>
            <person name="Camarero S."/>
            <person name="Miyauchi S."/>
            <person name="Serrano A."/>
            <person name="Linde D."/>
            <person name="Babiker R."/>
            <person name="Drula E."/>
            <person name="Ayuso-Fernandez I."/>
            <person name="Pacheco R."/>
            <person name="Padilla G."/>
            <person name="Ferreira P."/>
            <person name="Barriuso J."/>
            <person name="Kellner H."/>
            <person name="Castanera R."/>
            <person name="Alfaro M."/>
            <person name="Ramirez L."/>
            <person name="Pisabarro A.G."/>
            <person name="Kuo A."/>
            <person name="Tritt A."/>
            <person name="Lipzen A."/>
            <person name="He G."/>
            <person name="Yan M."/>
            <person name="Ng V."/>
            <person name="Cullen D."/>
            <person name="Martin F."/>
            <person name="Rosso M.-N."/>
            <person name="Henrissat B."/>
            <person name="Hibbett D."/>
            <person name="Martinez A.T."/>
            <person name="Grigoriev I.V."/>
        </authorList>
    </citation>
    <scope>NUCLEOTIDE SEQUENCE</scope>
    <source>
        <strain evidence="2">AH 44721</strain>
    </source>
</reference>
<dbReference type="EMBL" id="JADNYJ010000028">
    <property type="protein sequence ID" value="KAF8903892.1"/>
    <property type="molecule type" value="Genomic_DNA"/>
</dbReference>
<evidence type="ECO:0000256" key="1">
    <source>
        <dbReference type="SAM" id="MobiDB-lite"/>
    </source>
</evidence>
<keyword evidence="3" id="KW-1185">Reference proteome</keyword>
<dbReference type="OrthoDB" id="3020383at2759"/>
<feature type="region of interest" description="Disordered" evidence="1">
    <location>
        <begin position="125"/>
        <end position="158"/>
    </location>
</feature>
<protein>
    <submittedName>
        <fullName evidence="2">Uncharacterized protein</fullName>
    </submittedName>
</protein>
<organism evidence="2 3">
    <name type="scientific">Gymnopilus junonius</name>
    <name type="common">Spectacular rustgill mushroom</name>
    <name type="synonym">Gymnopilus spectabilis subsp. junonius</name>
    <dbReference type="NCBI Taxonomy" id="109634"/>
    <lineage>
        <taxon>Eukaryota</taxon>
        <taxon>Fungi</taxon>
        <taxon>Dikarya</taxon>
        <taxon>Basidiomycota</taxon>
        <taxon>Agaricomycotina</taxon>
        <taxon>Agaricomycetes</taxon>
        <taxon>Agaricomycetidae</taxon>
        <taxon>Agaricales</taxon>
        <taxon>Agaricineae</taxon>
        <taxon>Hymenogastraceae</taxon>
        <taxon>Gymnopilus</taxon>
    </lineage>
</organism>
<name>A0A9P5NSK7_GYMJU</name>
<dbReference type="Proteomes" id="UP000724874">
    <property type="component" value="Unassembled WGS sequence"/>
</dbReference>
<comment type="caution">
    <text evidence="2">The sequence shown here is derived from an EMBL/GenBank/DDBJ whole genome shotgun (WGS) entry which is preliminary data.</text>
</comment>
<sequence length="158" mass="18143">MGDPSYFRLVPESCLNDWSKIPEASKKFFKDGWRHSWLTGTEHPLSETFSEFVKLLNETKFFGYLEPKLCELLLDISEFGLASTSESQRVDNSATEVGLRFYMKYLEELWFVLLVPGKREGFVGNNPKLPDPDILDDDEKDSALSVDEPPLKTLKKTK</sequence>
<accession>A0A9P5NSK7</accession>
<proteinExistence type="predicted"/>